<evidence type="ECO:0000313" key="2">
    <source>
        <dbReference type="EMBL" id="CAE7191958.1"/>
    </source>
</evidence>
<feature type="compositionally biased region" description="Pro residues" evidence="1">
    <location>
        <begin position="315"/>
        <end position="325"/>
    </location>
</feature>
<gene>
    <name evidence="2" type="ORF">RDB_LOCUS128983</name>
</gene>
<dbReference type="PANTHER" id="PTHR38846">
    <property type="entry name" value="C3H1-TYPE DOMAIN-CONTAINING PROTEIN"/>
    <property type="match status" value="1"/>
</dbReference>
<organism evidence="2 3">
    <name type="scientific">Rhizoctonia solani</name>
    <dbReference type="NCBI Taxonomy" id="456999"/>
    <lineage>
        <taxon>Eukaryota</taxon>
        <taxon>Fungi</taxon>
        <taxon>Dikarya</taxon>
        <taxon>Basidiomycota</taxon>
        <taxon>Agaricomycotina</taxon>
        <taxon>Agaricomycetes</taxon>
        <taxon>Cantharellales</taxon>
        <taxon>Ceratobasidiaceae</taxon>
        <taxon>Rhizoctonia</taxon>
    </lineage>
</organism>
<feature type="compositionally biased region" description="Basic and acidic residues" evidence="1">
    <location>
        <begin position="27"/>
        <end position="60"/>
    </location>
</feature>
<feature type="region of interest" description="Disordered" evidence="1">
    <location>
        <begin position="275"/>
        <end position="329"/>
    </location>
</feature>
<name>A0A8H3I118_9AGAM</name>
<proteinExistence type="predicted"/>
<evidence type="ECO:0000256" key="1">
    <source>
        <dbReference type="SAM" id="MobiDB-lite"/>
    </source>
</evidence>
<dbReference type="PANTHER" id="PTHR38846:SF1">
    <property type="entry name" value="C3H1-TYPE DOMAIN-CONTAINING PROTEIN"/>
    <property type="match status" value="1"/>
</dbReference>
<comment type="caution">
    <text evidence="2">The sequence shown here is derived from an EMBL/GenBank/DDBJ whole genome shotgun (WGS) entry which is preliminary data.</text>
</comment>
<dbReference type="EMBL" id="CAJNJQ010003110">
    <property type="protein sequence ID" value="CAE7191958.1"/>
    <property type="molecule type" value="Genomic_DNA"/>
</dbReference>
<sequence>MRVRKKSKWATIVMPCPNCGCACDVELGKNDDTEVSDSEHPTKRPRLDAPEPEPEPRSEPEADFIQIVDNDPVSDADSSTAPERHPNSDPDPYALSDDELDPTQPPPATHVQRFFAKCPSFNYNDCQHIMAEFYRLCASGKISRDKARQGFRDALTRDFNEMYGVDEDDLSAWQRLCRVLVTDVPDDIEGCRKLIQSRFINIVDLVDTRITENPVLQFHSEAELSSYTKTTGKYFPNDSEHAGSLLKALLRFIISVSSDSEPEIVQPVTKRPRIKLELTDSESESKPIIPSSSIPPPSSYPSTLATDSDSDDDIPPWPTTYPKPEPASQLIKPELFSQIQITPPTPPRPDCKPEPLTQTNIHQFFSQYSSQTFAYNPSRPVMSEFYRMVDSENFPKSSQVQAKREIEDAVAKDFNLIYGTDVGDLKAWQGLCRVLEFGYIPDDLVICQRMEV</sequence>
<evidence type="ECO:0000313" key="3">
    <source>
        <dbReference type="Proteomes" id="UP000663827"/>
    </source>
</evidence>
<feature type="region of interest" description="Disordered" evidence="1">
    <location>
        <begin position="27"/>
        <end position="108"/>
    </location>
</feature>
<protein>
    <submittedName>
        <fullName evidence="2">Uncharacterized protein</fullName>
    </submittedName>
</protein>
<reference evidence="2" key="1">
    <citation type="submission" date="2021-01" db="EMBL/GenBank/DDBJ databases">
        <authorList>
            <person name="Kaushik A."/>
        </authorList>
    </citation>
    <scope>NUCLEOTIDE SEQUENCE</scope>
    <source>
        <strain evidence="2">AG5</strain>
    </source>
</reference>
<accession>A0A8H3I118</accession>
<dbReference type="Proteomes" id="UP000663827">
    <property type="component" value="Unassembled WGS sequence"/>
</dbReference>
<dbReference type="AlphaFoldDB" id="A0A8H3I118"/>